<reference evidence="17 18" key="1">
    <citation type="submission" date="2018-01" db="EMBL/GenBank/DDBJ databases">
        <title>Twenty Corynebacterium bovis Genomes.</title>
        <authorList>
            <person name="Gulvik C.A."/>
        </authorList>
    </citation>
    <scope>NUCLEOTIDE SEQUENCE [LARGE SCALE GENOMIC DNA]</scope>
    <source>
        <strain evidence="17 18">16-2004</strain>
    </source>
</reference>
<evidence type="ECO:0000256" key="11">
    <source>
        <dbReference type="ARBA" id="ARBA00023136"/>
    </source>
</evidence>
<keyword evidence="18" id="KW-1185">Reference proteome</keyword>
<dbReference type="GO" id="GO:0065002">
    <property type="term" value="P:intracellular protein transmembrane transport"/>
    <property type="evidence" value="ECO:0007669"/>
    <property type="project" value="UniProtKB-UniRule"/>
</dbReference>
<evidence type="ECO:0000256" key="6">
    <source>
        <dbReference type="ARBA" id="ARBA00022741"/>
    </source>
</evidence>
<dbReference type="RefSeq" id="WP_125186936.1">
    <property type="nucleotide sequence ID" value="NZ_JBHYBM010000063.1"/>
</dbReference>
<organism evidence="17 18">
    <name type="scientific">Corynebacterium bovis</name>
    <dbReference type="NCBI Taxonomy" id="36808"/>
    <lineage>
        <taxon>Bacteria</taxon>
        <taxon>Bacillati</taxon>
        <taxon>Actinomycetota</taxon>
        <taxon>Actinomycetes</taxon>
        <taxon>Mycobacteriales</taxon>
        <taxon>Corynebacteriaceae</taxon>
        <taxon>Corynebacterium</taxon>
    </lineage>
</organism>
<dbReference type="CDD" id="cd18803">
    <property type="entry name" value="SF2_C_secA"/>
    <property type="match status" value="1"/>
</dbReference>
<dbReference type="Pfam" id="PF01043">
    <property type="entry name" value="SecA_PP_bind"/>
    <property type="match status" value="1"/>
</dbReference>
<comment type="similarity">
    <text evidence="2 12">Belongs to the SecA family.</text>
</comment>
<feature type="compositionally biased region" description="Low complexity" evidence="13">
    <location>
        <begin position="303"/>
        <end position="320"/>
    </location>
</feature>
<dbReference type="PROSITE" id="PS51194">
    <property type="entry name" value="HELICASE_CTER"/>
    <property type="match status" value="1"/>
</dbReference>
<dbReference type="GO" id="GO:0006605">
    <property type="term" value="P:protein targeting"/>
    <property type="evidence" value="ECO:0007669"/>
    <property type="project" value="UniProtKB-UniRule"/>
</dbReference>
<feature type="binding site" evidence="12">
    <location>
        <begin position="101"/>
        <end position="105"/>
    </location>
    <ligand>
        <name>ATP</name>
        <dbReference type="ChEBI" id="CHEBI:30616"/>
    </ligand>
</feature>
<feature type="binding site" evidence="12">
    <location>
        <position position="545"/>
    </location>
    <ligand>
        <name>ATP</name>
        <dbReference type="ChEBI" id="CHEBI:30616"/>
    </ligand>
</feature>
<comment type="subunit">
    <text evidence="12">Monomer and homodimer. Part of the essential Sec protein translocation apparatus which comprises SecA, SecYEG and auxiliary proteins SecDF. Other proteins may also be involved.</text>
</comment>
<keyword evidence="11 12" id="KW-0472">Membrane</keyword>
<dbReference type="InterPro" id="IPR011115">
    <property type="entry name" value="SecA_DEAD"/>
</dbReference>
<dbReference type="InterPro" id="IPR036670">
    <property type="entry name" value="SecA_X-link_sf"/>
</dbReference>
<dbReference type="Pfam" id="PF07516">
    <property type="entry name" value="SecA_SW"/>
    <property type="match status" value="1"/>
</dbReference>
<evidence type="ECO:0000259" key="15">
    <source>
        <dbReference type="PROSITE" id="PS51194"/>
    </source>
</evidence>
<dbReference type="PANTHER" id="PTHR30612">
    <property type="entry name" value="SECA INNER MEMBRANE COMPONENT OF SEC PROTEIN SECRETION SYSTEM"/>
    <property type="match status" value="1"/>
</dbReference>
<keyword evidence="7 12" id="KW-0067">ATP-binding</keyword>
<dbReference type="NCBIfam" id="TIGR04221">
    <property type="entry name" value="SecA2_Mycobac"/>
    <property type="match status" value="1"/>
</dbReference>
<sequence length="820" mass="87867">MAGFGWFWKAMGSSATTNQRKSKATVSMSRSRQGDLADLTDADLVERARATVRDGMVVDAPALLAVLREGAARSIGLTPFDVQLQGTLRLLHGDVIEMATGEGKTLAGALAAVGYALQGKRVHVITVNSYLAGRDAEWMGPLFTLFGLTYGAVHEDLDAATRREIYRRDIVFGAVNEMGFDVLRDQLITRREDAVLSPADIAVVDEADSVMVDEALVPLVLAGSEPGPAPAGRITDLVRTMVEGTHFTVSDDRRSVFLTDAGAAYVESRLGIESLYAAGAGDPGRSGSSEGDAPGGPVEGDDAATTAGGTAPGAPAPQGAGRDDDRPGATPDGGAAGDLLSQVNVALHAQHLLVRDVHYIVRDGAVALIDGSRGRVAELQRWPDGLQAAVEAKEGLRVTDGGRILDQITVQALLGRYPQKCGMTGTAVAASDQLRQFYGLSVSVIDPNVPTQRFDEEDHVYVGLEDRDRAVIDHIVEVQATGQPQLVGTQDVAESEAVAARLREAGVECTVLNAKNHEAEAAVIAEAGRPGRVTVSTQMAGRGTDIKLGGRDERERDEVVASGGLRVVGVGRFRSRRLDNQLRGRAGRQGDPGHAVFFVSLEDDMVSVGGAGEELRAQPDEDGRLPQKKVLQFVDHCQRVTEGQMLDIHATTWKYNKLIADQRAIVDDRRSTLLDTSAAWDDLSYHDVDKAAALTAEGIPEDVLHQAAREIMLYHLDQEWSEHLAYLDDIRESIHLRAIARESPIDEFHRLSIAAFGELAERAVAKARETFSSVRITRDGVDLDGLGLHRPSATWTYMVNDNPLSSGGGSVVGSIVAMFR</sequence>
<evidence type="ECO:0000313" key="17">
    <source>
        <dbReference type="EMBL" id="RRQ04233.1"/>
    </source>
</evidence>
<dbReference type="InterPro" id="IPR001650">
    <property type="entry name" value="Helicase_C-like"/>
</dbReference>
<evidence type="ECO:0000256" key="5">
    <source>
        <dbReference type="ARBA" id="ARBA00022490"/>
    </source>
</evidence>
<evidence type="ECO:0000256" key="7">
    <source>
        <dbReference type="ARBA" id="ARBA00022840"/>
    </source>
</evidence>
<evidence type="ECO:0000256" key="8">
    <source>
        <dbReference type="ARBA" id="ARBA00022927"/>
    </source>
</evidence>
<evidence type="ECO:0000256" key="1">
    <source>
        <dbReference type="ARBA" id="ARBA00004170"/>
    </source>
</evidence>
<dbReference type="PROSITE" id="PS51196">
    <property type="entry name" value="SECA_MOTOR_DEAD"/>
    <property type="match status" value="1"/>
</dbReference>
<feature type="region of interest" description="Disordered" evidence="13">
    <location>
        <begin position="280"/>
        <end position="336"/>
    </location>
</feature>
<dbReference type="Pfam" id="PF07517">
    <property type="entry name" value="SecA_DEAD"/>
    <property type="match status" value="1"/>
</dbReference>
<evidence type="ECO:0000259" key="16">
    <source>
        <dbReference type="PROSITE" id="PS51196"/>
    </source>
</evidence>
<dbReference type="SUPFAM" id="SSF52540">
    <property type="entry name" value="P-loop containing nucleoside triphosphate hydrolases"/>
    <property type="match status" value="2"/>
</dbReference>
<keyword evidence="5 12" id="KW-0963">Cytoplasm</keyword>
<dbReference type="InterPro" id="IPR011130">
    <property type="entry name" value="SecA_preprotein_X-link_dom"/>
</dbReference>
<dbReference type="SMART" id="SM00958">
    <property type="entry name" value="SecA_PP_bind"/>
    <property type="match status" value="1"/>
</dbReference>
<dbReference type="InterPro" id="IPR026389">
    <property type="entry name" value="SecA_Actinobact-type"/>
</dbReference>
<dbReference type="Gene3D" id="3.90.1440.10">
    <property type="entry name" value="SecA, preprotein cross-linking domain"/>
    <property type="match status" value="2"/>
</dbReference>
<evidence type="ECO:0000259" key="14">
    <source>
        <dbReference type="PROSITE" id="PS51192"/>
    </source>
</evidence>
<dbReference type="EC" id="7.4.2.8" evidence="12"/>
<dbReference type="InterPro" id="IPR014018">
    <property type="entry name" value="SecA_motor_DEAD"/>
</dbReference>
<dbReference type="CDD" id="cd17928">
    <property type="entry name" value="DEXDc_SecA"/>
    <property type="match status" value="1"/>
</dbReference>
<comment type="catalytic activity">
    <reaction evidence="12">
        <text>ATP + H2O + cellular proteinSide 1 = ADP + phosphate + cellular proteinSide 2.</text>
        <dbReference type="EC" id="7.4.2.8"/>
    </reaction>
</comment>
<dbReference type="FunFam" id="3.40.50.300:FF:000429">
    <property type="entry name" value="Preprotein translocase subunit SecA"/>
    <property type="match status" value="1"/>
</dbReference>
<gene>
    <name evidence="17" type="primary">secA2</name>
    <name evidence="12" type="synonym">secA</name>
    <name evidence="17" type="ORF">CXF42_04830</name>
</gene>
<keyword evidence="8 12" id="KW-0653">Protein transport</keyword>
<dbReference type="HAMAP" id="MF_01382">
    <property type="entry name" value="SecA"/>
    <property type="match status" value="1"/>
</dbReference>
<proteinExistence type="inferred from homology"/>
<comment type="function">
    <text evidence="12">Part of the Sec protein translocase complex. Interacts with the SecYEG preprotein conducting channel. Has a central role in coupling the hydrolysis of ATP to the transfer of proteins into and across the cell membrane, serving as an ATP-driven molecular motor driving the stepwise translocation of polypeptide chains across the membrane.</text>
</comment>
<keyword evidence="4 12" id="KW-1003">Cell membrane</keyword>
<evidence type="ECO:0000256" key="12">
    <source>
        <dbReference type="HAMAP-Rule" id="MF_01382"/>
    </source>
</evidence>
<evidence type="ECO:0000256" key="4">
    <source>
        <dbReference type="ARBA" id="ARBA00022475"/>
    </source>
</evidence>
<feature type="domain" description="Helicase C-terminal" evidence="15">
    <location>
        <begin position="470"/>
        <end position="631"/>
    </location>
</feature>
<comment type="caution">
    <text evidence="17">The sequence shown here is derived from an EMBL/GenBank/DDBJ whole genome shotgun (WGS) entry which is preliminary data.</text>
</comment>
<dbReference type="PRINTS" id="PR00906">
    <property type="entry name" value="SECA"/>
</dbReference>
<dbReference type="Gene3D" id="3.40.50.300">
    <property type="entry name" value="P-loop containing nucleotide triphosphate hydrolases"/>
    <property type="match status" value="4"/>
</dbReference>
<evidence type="ECO:0000256" key="3">
    <source>
        <dbReference type="ARBA" id="ARBA00022448"/>
    </source>
</evidence>
<dbReference type="GO" id="GO:0043952">
    <property type="term" value="P:protein transport by the Sec complex"/>
    <property type="evidence" value="ECO:0007669"/>
    <property type="project" value="TreeGrafter"/>
</dbReference>
<dbReference type="InterPro" id="IPR000185">
    <property type="entry name" value="SecA"/>
</dbReference>
<dbReference type="Proteomes" id="UP000278422">
    <property type="component" value="Unassembled WGS sequence"/>
</dbReference>
<dbReference type="GO" id="GO:0005886">
    <property type="term" value="C:plasma membrane"/>
    <property type="evidence" value="ECO:0007669"/>
    <property type="project" value="UniProtKB-SubCell"/>
</dbReference>
<feature type="domain" description="Helicase ATP-binding" evidence="14">
    <location>
        <begin position="85"/>
        <end position="224"/>
    </location>
</feature>
<feature type="domain" description="SecA family profile" evidence="16">
    <location>
        <begin position="4"/>
        <end position="627"/>
    </location>
</feature>
<dbReference type="EMBL" id="PQNQ01000010">
    <property type="protein sequence ID" value="RRQ04233.1"/>
    <property type="molecule type" value="Genomic_DNA"/>
</dbReference>
<dbReference type="GO" id="GO:0017038">
    <property type="term" value="P:protein import"/>
    <property type="evidence" value="ECO:0007669"/>
    <property type="project" value="InterPro"/>
</dbReference>
<dbReference type="InterPro" id="IPR044722">
    <property type="entry name" value="SecA_SF2_C"/>
</dbReference>
<name>A0A3R8PLB0_9CORY</name>
<evidence type="ECO:0000256" key="9">
    <source>
        <dbReference type="ARBA" id="ARBA00022967"/>
    </source>
</evidence>
<dbReference type="SMART" id="SM00957">
    <property type="entry name" value="SecA_DEAD"/>
    <property type="match status" value="1"/>
</dbReference>
<dbReference type="PROSITE" id="PS51192">
    <property type="entry name" value="HELICASE_ATP_BIND_1"/>
    <property type="match status" value="1"/>
</dbReference>
<dbReference type="GO" id="GO:0005829">
    <property type="term" value="C:cytosol"/>
    <property type="evidence" value="ECO:0007669"/>
    <property type="project" value="TreeGrafter"/>
</dbReference>
<keyword evidence="3 12" id="KW-0813">Transport</keyword>
<dbReference type="InterPro" id="IPR027417">
    <property type="entry name" value="P-loop_NTPase"/>
</dbReference>
<feature type="binding site" evidence="12">
    <location>
        <position position="83"/>
    </location>
    <ligand>
        <name>ATP</name>
        <dbReference type="ChEBI" id="CHEBI:30616"/>
    </ligand>
</feature>
<dbReference type="SUPFAM" id="SSF81886">
    <property type="entry name" value="Helical scaffold and wing domains of SecA"/>
    <property type="match status" value="1"/>
</dbReference>
<dbReference type="GO" id="GO:0031522">
    <property type="term" value="C:cell envelope Sec protein transport complex"/>
    <property type="evidence" value="ECO:0007669"/>
    <property type="project" value="TreeGrafter"/>
</dbReference>
<dbReference type="InterPro" id="IPR020937">
    <property type="entry name" value="SecA_CS"/>
</dbReference>
<evidence type="ECO:0000256" key="2">
    <source>
        <dbReference type="ARBA" id="ARBA00007650"/>
    </source>
</evidence>
<dbReference type="SUPFAM" id="SSF81767">
    <property type="entry name" value="Pre-protein crosslinking domain of SecA"/>
    <property type="match status" value="2"/>
</dbReference>
<evidence type="ECO:0000313" key="18">
    <source>
        <dbReference type="Proteomes" id="UP000278422"/>
    </source>
</evidence>
<dbReference type="InterPro" id="IPR014001">
    <property type="entry name" value="Helicase_ATP-bd"/>
</dbReference>
<dbReference type="PROSITE" id="PS01312">
    <property type="entry name" value="SECA"/>
    <property type="match status" value="1"/>
</dbReference>
<dbReference type="InterPro" id="IPR036266">
    <property type="entry name" value="SecA_Wing/Scaffold_sf"/>
</dbReference>
<evidence type="ECO:0000256" key="13">
    <source>
        <dbReference type="SAM" id="MobiDB-lite"/>
    </source>
</evidence>
<dbReference type="PANTHER" id="PTHR30612:SF0">
    <property type="entry name" value="CHLOROPLAST PROTEIN-TRANSPORTING ATPASE"/>
    <property type="match status" value="1"/>
</dbReference>
<dbReference type="GO" id="GO:0005524">
    <property type="term" value="F:ATP binding"/>
    <property type="evidence" value="ECO:0007669"/>
    <property type="project" value="UniProtKB-UniRule"/>
</dbReference>
<dbReference type="Pfam" id="PF21090">
    <property type="entry name" value="P-loop_SecA"/>
    <property type="match status" value="1"/>
</dbReference>
<protein>
    <recommendedName>
        <fullName evidence="12">Protein translocase subunit SecA</fullName>
        <ecNumber evidence="12">7.4.2.8</ecNumber>
    </recommendedName>
</protein>
<dbReference type="InterPro" id="IPR011116">
    <property type="entry name" value="SecA_Wing/Scaffold"/>
</dbReference>
<comment type="subcellular location">
    <subcellularLocation>
        <location evidence="12">Cell membrane</location>
        <topology evidence="12">Peripheral membrane protein</topology>
        <orientation evidence="12">Cytoplasmic side</orientation>
    </subcellularLocation>
    <subcellularLocation>
        <location evidence="12">Cytoplasm</location>
    </subcellularLocation>
    <subcellularLocation>
        <location evidence="1">Membrane</location>
        <topology evidence="1">Peripheral membrane protein</topology>
    </subcellularLocation>
    <text evidence="12">Distribution is 50-50.</text>
</comment>
<evidence type="ECO:0000256" key="10">
    <source>
        <dbReference type="ARBA" id="ARBA00023010"/>
    </source>
</evidence>
<dbReference type="GO" id="GO:0008564">
    <property type="term" value="F:protein-exporting ATPase activity"/>
    <property type="evidence" value="ECO:0007669"/>
    <property type="project" value="UniProtKB-EC"/>
</dbReference>
<dbReference type="AlphaFoldDB" id="A0A3R8PLB0"/>
<keyword evidence="9 12" id="KW-1278">Translocase</keyword>
<keyword evidence="6 12" id="KW-0547">Nucleotide-binding</keyword>
<accession>A0A3R8PLB0</accession>
<dbReference type="Gene3D" id="1.10.3060.10">
    <property type="entry name" value="Helical scaffold and wing domains of SecA"/>
    <property type="match status" value="1"/>
</dbReference>
<keyword evidence="10 12" id="KW-0811">Translocation</keyword>